<keyword evidence="2" id="KW-1185">Reference proteome</keyword>
<accession>A0AAW2GRJ8</accession>
<comment type="caution">
    <text evidence="1">The sequence shown here is derived from an EMBL/GenBank/DDBJ whole genome shotgun (WGS) entry which is preliminary data.</text>
</comment>
<organism evidence="1 2">
    <name type="scientific">Cardiocondyla obscurior</name>
    <dbReference type="NCBI Taxonomy" id="286306"/>
    <lineage>
        <taxon>Eukaryota</taxon>
        <taxon>Metazoa</taxon>
        <taxon>Ecdysozoa</taxon>
        <taxon>Arthropoda</taxon>
        <taxon>Hexapoda</taxon>
        <taxon>Insecta</taxon>
        <taxon>Pterygota</taxon>
        <taxon>Neoptera</taxon>
        <taxon>Endopterygota</taxon>
        <taxon>Hymenoptera</taxon>
        <taxon>Apocrita</taxon>
        <taxon>Aculeata</taxon>
        <taxon>Formicoidea</taxon>
        <taxon>Formicidae</taxon>
        <taxon>Myrmicinae</taxon>
        <taxon>Cardiocondyla</taxon>
    </lineage>
</organism>
<dbReference type="AlphaFoldDB" id="A0AAW2GRJ8"/>
<sequence>MHHTTCHIDPLVNKEEEDRSLRLAQKVNFLQGVASRQGKAVGTGWQGGQAEHGEQKCLSGMGHGNRGDGQQRRALGHLTVALGNLRSMSEQAHSVMEGLQSQVHSIGLRIEESDDSYKARIKQQPEAE</sequence>
<dbReference type="Proteomes" id="UP001430953">
    <property type="component" value="Unassembled WGS sequence"/>
</dbReference>
<dbReference type="EMBL" id="JADYXP020000002">
    <property type="protein sequence ID" value="KAL0129911.1"/>
    <property type="molecule type" value="Genomic_DNA"/>
</dbReference>
<reference evidence="1 2" key="1">
    <citation type="submission" date="2023-03" db="EMBL/GenBank/DDBJ databases">
        <title>High recombination rates correlate with genetic variation in Cardiocondyla obscurior ants.</title>
        <authorList>
            <person name="Errbii M."/>
        </authorList>
    </citation>
    <scope>NUCLEOTIDE SEQUENCE [LARGE SCALE GENOMIC DNA]</scope>
    <source>
        <strain evidence="1">Alpha-2009</strain>
        <tissue evidence="1">Whole body</tissue>
    </source>
</reference>
<evidence type="ECO:0000313" key="1">
    <source>
        <dbReference type="EMBL" id="KAL0129911.1"/>
    </source>
</evidence>
<protein>
    <submittedName>
        <fullName evidence="1">Uncharacterized protein</fullName>
    </submittedName>
</protein>
<proteinExistence type="predicted"/>
<name>A0AAW2GRJ8_9HYME</name>
<gene>
    <name evidence="1" type="ORF">PUN28_001871</name>
</gene>
<evidence type="ECO:0000313" key="2">
    <source>
        <dbReference type="Proteomes" id="UP001430953"/>
    </source>
</evidence>